<organism evidence="1 2">
    <name type="scientific">Pristionchus pacificus</name>
    <name type="common">Parasitic nematode worm</name>
    <dbReference type="NCBI Taxonomy" id="54126"/>
    <lineage>
        <taxon>Eukaryota</taxon>
        <taxon>Metazoa</taxon>
        <taxon>Ecdysozoa</taxon>
        <taxon>Nematoda</taxon>
        <taxon>Chromadorea</taxon>
        <taxon>Rhabditida</taxon>
        <taxon>Rhabditina</taxon>
        <taxon>Diplogasteromorpha</taxon>
        <taxon>Diplogasteroidea</taxon>
        <taxon>Neodiplogasteridae</taxon>
        <taxon>Pristionchus</taxon>
    </lineage>
</organism>
<proteinExistence type="predicted"/>
<protein>
    <submittedName>
        <fullName evidence="1">Uncharacterized protein</fullName>
    </submittedName>
</protein>
<reference evidence="2" key="1">
    <citation type="journal article" date="2008" name="Nat. Genet.">
        <title>The Pristionchus pacificus genome provides a unique perspective on nematode lifestyle and parasitism.</title>
        <authorList>
            <person name="Dieterich C."/>
            <person name="Clifton S.W."/>
            <person name="Schuster L.N."/>
            <person name="Chinwalla A."/>
            <person name="Delehaunty K."/>
            <person name="Dinkelacker I."/>
            <person name="Fulton L."/>
            <person name="Fulton R."/>
            <person name="Godfrey J."/>
            <person name="Minx P."/>
            <person name="Mitreva M."/>
            <person name="Roeseler W."/>
            <person name="Tian H."/>
            <person name="Witte H."/>
            <person name="Yang S.P."/>
            <person name="Wilson R.K."/>
            <person name="Sommer R.J."/>
        </authorList>
    </citation>
    <scope>NUCLEOTIDE SEQUENCE [LARGE SCALE GENOMIC DNA]</scope>
    <source>
        <strain evidence="2">PS312</strain>
    </source>
</reference>
<accession>A0A8R1U8T4</accession>
<name>A0A2A6CTU3_PRIPA</name>
<accession>A0A2A6CTU3</accession>
<reference evidence="1" key="2">
    <citation type="submission" date="2022-06" db="UniProtKB">
        <authorList>
            <consortium name="EnsemblMetazoa"/>
        </authorList>
    </citation>
    <scope>IDENTIFICATION</scope>
    <source>
        <strain evidence="1">PS312</strain>
    </source>
</reference>
<dbReference type="AlphaFoldDB" id="A0A2A6CTU3"/>
<dbReference type="Proteomes" id="UP000005239">
    <property type="component" value="Unassembled WGS sequence"/>
</dbReference>
<evidence type="ECO:0000313" key="2">
    <source>
        <dbReference type="Proteomes" id="UP000005239"/>
    </source>
</evidence>
<dbReference type="EnsemblMetazoa" id="PPA09578.1">
    <property type="protein sequence ID" value="PPA09578.1"/>
    <property type="gene ID" value="WBGene00099132"/>
</dbReference>
<sequence>MNLLISGMKPHSPSILFTSSLIPLYREYKTAVKKRIQNEKGILPFVSPLSPAEQAWVIPLVERMPDVVEREELLLQRRPHDEERMKRVMMARDYKDMFDMILEQQQVCNPDLILLPLFRDKFEMLLMERPRERKRIQMEKKREKAKKGPVRMLRPEPSCFLYCPPAPPTQQKAVKLIS</sequence>
<evidence type="ECO:0000313" key="1">
    <source>
        <dbReference type="EnsemblMetazoa" id="PPA09578.1"/>
    </source>
</evidence>
<gene>
    <name evidence="1" type="primary">WBGene00099132</name>
</gene>
<keyword evidence="2" id="KW-1185">Reference proteome</keyword>